<organism evidence="1">
    <name type="scientific">uncultured bacterium CBNPD1 BAC clone 67</name>
    <dbReference type="NCBI Taxonomy" id="417306"/>
    <lineage>
        <taxon>Bacteria</taxon>
        <taxon>environmental samples</taxon>
    </lineage>
</organism>
<protein>
    <submittedName>
        <fullName evidence="1">Uncharacterized protein</fullName>
    </submittedName>
</protein>
<evidence type="ECO:0000313" key="1">
    <source>
        <dbReference type="EMBL" id="ABM53508.1"/>
    </source>
</evidence>
<dbReference type="EMBL" id="EF157666">
    <property type="protein sequence ID" value="ABM53508.1"/>
    <property type="molecule type" value="Genomic_DNA"/>
</dbReference>
<sequence length="72" mass="7729">MNRRDILRYIADLFPSSTKLSWGAAGRAALRTRDARIGEAAGDTTSGQMRAVADLFPRRLGMGQGTGTCKGE</sequence>
<accession>B1N6G2</accession>
<dbReference type="AlphaFoldDB" id="B1N6G2"/>
<reference evidence="1" key="1">
    <citation type="journal article" date="2008" name="FEMS Microbiol. Ecol.">
        <title>Metagenomic analysis of a freshwater toxic cyanobacteria bloom.</title>
        <authorList>
            <person name="Pope P.B."/>
            <person name="Patel B.K."/>
        </authorList>
    </citation>
    <scope>NUCLEOTIDE SEQUENCE</scope>
</reference>
<name>B1N6G2_9BACT</name>
<proteinExistence type="predicted"/>